<name>A0A9N9EE18_9GLOM</name>
<feature type="compositionally biased region" description="Basic and acidic residues" evidence="1">
    <location>
        <begin position="25"/>
        <end position="34"/>
    </location>
</feature>
<evidence type="ECO:0000256" key="1">
    <source>
        <dbReference type="SAM" id="MobiDB-lite"/>
    </source>
</evidence>
<feature type="non-terminal residue" evidence="2">
    <location>
        <position position="120"/>
    </location>
</feature>
<feature type="compositionally biased region" description="Basic and acidic residues" evidence="1">
    <location>
        <begin position="102"/>
        <end position="112"/>
    </location>
</feature>
<gene>
    <name evidence="2" type="ORF">POCULU_LOCUS10972</name>
</gene>
<accession>A0A9N9EE18</accession>
<feature type="region of interest" description="Disordered" evidence="1">
    <location>
        <begin position="94"/>
        <end position="120"/>
    </location>
</feature>
<dbReference type="AlphaFoldDB" id="A0A9N9EE18"/>
<evidence type="ECO:0000313" key="3">
    <source>
        <dbReference type="Proteomes" id="UP000789572"/>
    </source>
</evidence>
<reference evidence="2" key="1">
    <citation type="submission" date="2021-06" db="EMBL/GenBank/DDBJ databases">
        <authorList>
            <person name="Kallberg Y."/>
            <person name="Tangrot J."/>
            <person name="Rosling A."/>
        </authorList>
    </citation>
    <scope>NUCLEOTIDE SEQUENCE</scope>
    <source>
        <strain evidence="2">IA702</strain>
    </source>
</reference>
<proteinExistence type="predicted"/>
<dbReference type="Proteomes" id="UP000789572">
    <property type="component" value="Unassembled WGS sequence"/>
</dbReference>
<comment type="caution">
    <text evidence="2">The sequence shown here is derived from an EMBL/GenBank/DDBJ whole genome shotgun (WGS) entry which is preliminary data.</text>
</comment>
<keyword evidence="3" id="KW-1185">Reference proteome</keyword>
<dbReference type="EMBL" id="CAJVPJ010006774">
    <property type="protein sequence ID" value="CAG8671038.1"/>
    <property type="molecule type" value="Genomic_DNA"/>
</dbReference>
<sequence>MASDQQETPLSEDVTPQEEASPTDKIVEITDADKPALANQDEDAKTKENVNMTMTAAERQREEELAKKKAQEALEWQEKFKQMINRLAMQEALNSPGSLTSKNKESKTHKFWDTQPVPRL</sequence>
<organism evidence="2 3">
    <name type="scientific">Paraglomus occultum</name>
    <dbReference type="NCBI Taxonomy" id="144539"/>
    <lineage>
        <taxon>Eukaryota</taxon>
        <taxon>Fungi</taxon>
        <taxon>Fungi incertae sedis</taxon>
        <taxon>Mucoromycota</taxon>
        <taxon>Glomeromycotina</taxon>
        <taxon>Glomeromycetes</taxon>
        <taxon>Paraglomerales</taxon>
        <taxon>Paraglomeraceae</taxon>
        <taxon>Paraglomus</taxon>
    </lineage>
</organism>
<feature type="region of interest" description="Disordered" evidence="1">
    <location>
        <begin position="1"/>
        <end position="50"/>
    </location>
</feature>
<evidence type="ECO:0000313" key="2">
    <source>
        <dbReference type="EMBL" id="CAG8671038.1"/>
    </source>
</evidence>
<protein>
    <submittedName>
        <fullName evidence="2">5732_t:CDS:1</fullName>
    </submittedName>
</protein>